<reference evidence="6 7" key="1">
    <citation type="submission" date="2019-03" db="EMBL/GenBank/DDBJ databases">
        <title>Genomic Encyclopedia of Archaeal and Bacterial Type Strains, Phase II (KMG-II): from individual species to whole genera.</title>
        <authorList>
            <person name="Goeker M."/>
        </authorList>
    </citation>
    <scope>NUCLEOTIDE SEQUENCE [LARGE SCALE GENOMIC DNA]</scope>
    <source>
        <strain evidence="6 7">DSM 25687</strain>
    </source>
</reference>
<evidence type="ECO:0000256" key="1">
    <source>
        <dbReference type="ARBA" id="ARBA00001974"/>
    </source>
</evidence>
<dbReference type="Pfam" id="PF01565">
    <property type="entry name" value="FAD_binding_4"/>
    <property type="match status" value="1"/>
</dbReference>
<keyword evidence="2" id="KW-0285">Flavoprotein</keyword>
<feature type="domain" description="FAD-binding PCMH-type" evidence="5">
    <location>
        <begin position="38"/>
        <end position="217"/>
    </location>
</feature>
<dbReference type="Gene3D" id="1.10.45.10">
    <property type="entry name" value="Vanillyl-alcohol Oxidase, Chain A, domain 4"/>
    <property type="match status" value="1"/>
</dbReference>
<gene>
    <name evidence="6" type="ORF">BC748_0325</name>
</gene>
<comment type="cofactor">
    <cofactor evidence="1">
        <name>FAD</name>
        <dbReference type="ChEBI" id="CHEBI:57692"/>
    </cofactor>
</comment>
<evidence type="ECO:0000313" key="7">
    <source>
        <dbReference type="Proteomes" id="UP000295260"/>
    </source>
</evidence>
<dbReference type="RefSeq" id="WP_133531696.1">
    <property type="nucleotide sequence ID" value="NZ_SNXR01000011.1"/>
</dbReference>
<name>A0A4R6QFE3_9FLAO</name>
<dbReference type="InterPro" id="IPR051914">
    <property type="entry name" value="FAD-linked_OxidoTrans_Type4"/>
</dbReference>
<dbReference type="OrthoDB" id="9767256at2"/>
<dbReference type="SUPFAM" id="SSF56176">
    <property type="entry name" value="FAD-binding/transporter-associated domain-like"/>
    <property type="match status" value="1"/>
</dbReference>
<dbReference type="InterPro" id="IPR016169">
    <property type="entry name" value="FAD-bd_PCMH_sub2"/>
</dbReference>
<dbReference type="FunFam" id="1.10.45.10:FF:000001">
    <property type="entry name" value="D-lactate dehydrogenase mitochondrial"/>
    <property type="match status" value="1"/>
</dbReference>
<evidence type="ECO:0000256" key="3">
    <source>
        <dbReference type="ARBA" id="ARBA00022827"/>
    </source>
</evidence>
<dbReference type="InterPro" id="IPR004113">
    <property type="entry name" value="FAD-bd_oxidored_4_C"/>
</dbReference>
<evidence type="ECO:0000313" key="6">
    <source>
        <dbReference type="EMBL" id="TDP60726.1"/>
    </source>
</evidence>
<dbReference type="InterPro" id="IPR016167">
    <property type="entry name" value="FAD-bd_PCMH_sub1"/>
</dbReference>
<dbReference type="Gene3D" id="3.30.70.2740">
    <property type="match status" value="1"/>
</dbReference>
<dbReference type="Pfam" id="PF02913">
    <property type="entry name" value="FAD-oxidase_C"/>
    <property type="match status" value="1"/>
</dbReference>
<dbReference type="GO" id="GO:0016491">
    <property type="term" value="F:oxidoreductase activity"/>
    <property type="evidence" value="ECO:0007669"/>
    <property type="project" value="UniProtKB-KW"/>
</dbReference>
<dbReference type="InterPro" id="IPR016164">
    <property type="entry name" value="FAD-linked_Oxase-like_C"/>
</dbReference>
<dbReference type="SUPFAM" id="SSF55103">
    <property type="entry name" value="FAD-linked oxidases, C-terminal domain"/>
    <property type="match status" value="1"/>
</dbReference>
<dbReference type="PANTHER" id="PTHR42934">
    <property type="entry name" value="GLYCOLATE OXIDASE SUBUNIT GLCD"/>
    <property type="match status" value="1"/>
</dbReference>
<dbReference type="PANTHER" id="PTHR42934:SF2">
    <property type="entry name" value="GLYCOLATE OXIDASE SUBUNIT GLCD"/>
    <property type="match status" value="1"/>
</dbReference>
<keyword evidence="3" id="KW-0274">FAD</keyword>
<keyword evidence="4" id="KW-0560">Oxidoreductase</keyword>
<dbReference type="Proteomes" id="UP000295260">
    <property type="component" value="Unassembled WGS sequence"/>
</dbReference>
<dbReference type="AlphaFoldDB" id="A0A4R6QFE3"/>
<proteinExistence type="predicted"/>
<keyword evidence="7" id="KW-1185">Reference proteome</keyword>
<dbReference type="Gene3D" id="3.30.43.10">
    <property type="entry name" value="Uridine Diphospho-n-acetylenolpyruvylglucosamine Reductase, domain 2"/>
    <property type="match status" value="1"/>
</dbReference>
<dbReference type="Gene3D" id="3.30.465.10">
    <property type="match status" value="1"/>
</dbReference>
<dbReference type="EMBL" id="SNXR01000011">
    <property type="protein sequence ID" value="TDP60726.1"/>
    <property type="molecule type" value="Genomic_DNA"/>
</dbReference>
<dbReference type="Gene3D" id="3.30.70.2190">
    <property type="match status" value="1"/>
</dbReference>
<organism evidence="6 7">
    <name type="scientific">Flavobacterium dankookense</name>
    <dbReference type="NCBI Taxonomy" id="706186"/>
    <lineage>
        <taxon>Bacteria</taxon>
        <taxon>Pseudomonadati</taxon>
        <taxon>Bacteroidota</taxon>
        <taxon>Flavobacteriia</taxon>
        <taxon>Flavobacteriales</taxon>
        <taxon>Flavobacteriaceae</taxon>
        <taxon>Flavobacterium</taxon>
    </lineage>
</organism>
<dbReference type="GO" id="GO:0071949">
    <property type="term" value="F:FAD binding"/>
    <property type="evidence" value="ECO:0007669"/>
    <property type="project" value="InterPro"/>
</dbReference>
<evidence type="ECO:0000259" key="5">
    <source>
        <dbReference type="PROSITE" id="PS51387"/>
    </source>
</evidence>
<sequence length="468" mass="51856">MSLNTEVLHKLTQIVGENYIFTDIETRNHYGHDETEDYVFPPSVVVKPANTSEVSAVIKLANEYKIPTTPIGARTGLSGGALSIYEGIGLSLERLNKILEIDEQNLQVTVEPAVITQVLRETVAEKGLFYPVDPSSMGSCWIGGNIAENSGGARAVKYGVTKDYVLNLEVVLPNGDIIWTGANTLKNSTGYNLTQLMIGSEGTLGVITKAVLKLLPKNSHNVLMLVPFYKAQEACEAVSAIFRAGIIPSALEFMERDAIDWTLKYHDDISINVDDKVQAHLLIEVDGNYPEILMIEAEKIMSVVEQFEIDEVLFADTEDTKKALWKMRRSVAEAVKSNSIYKEEDTVVPRYMLPELLTGIKRIGAKHGFKSVCYGHAGDGNLHVNIIKGDMTDDNWQTQVPIGIREIFELTVSLKGTLSGEHGIGYVQKNFMDIAFSRSHLELMESIKRVFDPNNILNPGKIFPDHLT</sequence>
<dbReference type="InterPro" id="IPR016166">
    <property type="entry name" value="FAD-bd_PCMH"/>
</dbReference>
<evidence type="ECO:0000256" key="2">
    <source>
        <dbReference type="ARBA" id="ARBA00022630"/>
    </source>
</evidence>
<accession>A0A4R6QFE3</accession>
<comment type="caution">
    <text evidence="6">The sequence shown here is derived from an EMBL/GenBank/DDBJ whole genome shotgun (WGS) entry which is preliminary data.</text>
</comment>
<dbReference type="InterPro" id="IPR006094">
    <property type="entry name" value="Oxid_FAD_bind_N"/>
</dbReference>
<dbReference type="InterPro" id="IPR036318">
    <property type="entry name" value="FAD-bd_PCMH-like_sf"/>
</dbReference>
<evidence type="ECO:0000256" key="4">
    <source>
        <dbReference type="ARBA" id="ARBA00023002"/>
    </source>
</evidence>
<protein>
    <submittedName>
        <fullName evidence="6">Glycolate oxidase</fullName>
    </submittedName>
</protein>
<dbReference type="InterPro" id="IPR016171">
    <property type="entry name" value="Vanillyl_alc_oxidase_C-sub2"/>
</dbReference>
<dbReference type="PROSITE" id="PS51387">
    <property type="entry name" value="FAD_PCMH"/>
    <property type="match status" value="1"/>
</dbReference>